<comment type="caution">
    <text evidence="2">The sequence shown here is derived from an EMBL/GenBank/DDBJ whole genome shotgun (WGS) entry which is preliminary data.</text>
</comment>
<accession>A0A9D5B8C3</accession>
<gene>
    <name evidence="2" type="ORF">KIW84_024944</name>
</gene>
<evidence type="ECO:0000256" key="1">
    <source>
        <dbReference type="SAM" id="MobiDB-lite"/>
    </source>
</evidence>
<sequence length="180" mass="21058">MRRVHDRYTGLAHIGSRRTPRSGRVLVNPSRNRYRSTSTYRSFQRWRFIYHNRRTLAFQSRVPVVFNSVVGSTRQKTGYGSPFVSESGMCSDYSIILFRRESPMLHLRRKLITPTQPAGFPGPSRNRFADYRPVSRPVLLNKLLKSFVFFRTPWTFDPIHFFSGYCRVHLSFGIKVFTGS</sequence>
<dbReference type="Proteomes" id="UP001058974">
    <property type="component" value="Chromosome 2"/>
</dbReference>
<organism evidence="2 3">
    <name type="scientific">Pisum sativum</name>
    <name type="common">Garden pea</name>
    <name type="synonym">Lathyrus oleraceus</name>
    <dbReference type="NCBI Taxonomy" id="3888"/>
    <lineage>
        <taxon>Eukaryota</taxon>
        <taxon>Viridiplantae</taxon>
        <taxon>Streptophyta</taxon>
        <taxon>Embryophyta</taxon>
        <taxon>Tracheophyta</taxon>
        <taxon>Spermatophyta</taxon>
        <taxon>Magnoliopsida</taxon>
        <taxon>eudicotyledons</taxon>
        <taxon>Gunneridae</taxon>
        <taxon>Pentapetalae</taxon>
        <taxon>rosids</taxon>
        <taxon>fabids</taxon>
        <taxon>Fabales</taxon>
        <taxon>Fabaceae</taxon>
        <taxon>Papilionoideae</taxon>
        <taxon>50 kb inversion clade</taxon>
        <taxon>NPAAA clade</taxon>
        <taxon>Hologalegina</taxon>
        <taxon>IRL clade</taxon>
        <taxon>Fabeae</taxon>
        <taxon>Lathyrus</taxon>
    </lineage>
</organism>
<evidence type="ECO:0000313" key="2">
    <source>
        <dbReference type="EMBL" id="KAI5439357.1"/>
    </source>
</evidence>
<feature type="region of interest" description="Disordered" evidence="1">
    <location>
        <begin position="1"/>
        <end position="22"/>
    </location>
</feature>
<protein>
    <submittedName>
        <fullName evidence="2">Uncharacterized protein</fullName>
    </submittedName>
</protein>
<dbReference type="AlphaFoldDB" id="A0A9D5B8C3"/>
<dbReference type="EMBL" id="JAMSHJ010000002">
    <property type="protein sequence ID" value="KAI5439357.1"/>
    <property type="molecule type" value="Genomic_DNA"/>
</dbReference>
<reference evidence="2 3" key="1">
    <citation type="journal article" date="2022" name="Nat. Genet.">
        <title>Improved pea reference genome and pan-genome highlight genomic features and evolutionary characteristics.</title>
        <authorList>
            <person name="Yang T."/>
            <person name="Liu R."/>
            <person name="Luo Y."/>
            <person name="Hu S."/>
            <person name="Wang D."/>
            <person name="Wang C."/>
            <person name="Pandey M.K."/>
            <person name="Ge S."/>
            <person name="Xu Q."/>
            <person name="Li N."/>
            <person name="Li G."/>
            <person name="Huang Y."/>
            <person name="Saxena R.K."/>
            <person name="Ji Y."/>
            <person name="Li M."/>
            <person name="Yan X."/>
            <person name="He Y."/>
            <person name="Liu Y."/>
            <person name="Wang X."/>
            <person name="Xiang C."/>
            <person name="Varshney R.K."/>
            <person name="Ding H."/>
            <person name="Gao S."/>
            <person name="Zong X."/>
        </authorList>
    </citation>
    <scope>NUCLEOTIDE SEQUENCE [LARGE SCALE GENOMIC DNA]</scope>
    <source>
        <strain evidence="2 3">cv. Zhongwan 6</strain>
    </source>
</reference>
<dbReference type="Gramene" id="Psat02G0494400-T1">
    <property type="protein sequence ID" value="KAI5439357.1"/>
    <property type="gene ID" value="KIW84_024944"/>
</dbReference>
<evidence type="ECO:0000313" key="3">
    <source>
        <dbReference type="Proteomes" id="UP001058974"/>
    </source>
</evidence>
<name>A0A9D5B8C3_PEA</name>
<keyword evidence="3" id="KW-1185">Reference proteome</keyword>
<proteinExistence type="predicted"/>